<keyword evidence="1" id="KW-0812">Transmembrane</keyword>
<keyword evidence="1" id="KW-0472">Membrane</keyword>
<gene>
    <name evidence="2" type="ORF">E1288_08735</name>
</gene>
<dbReference type="AlphaFoldDB" id="A0A4R4Z8S6"/>
<feature type="transmembrane region" description="Helical" evidence="1">
    <location>
        <begin position="62"/>
        <end position="83"/>
    </location>
</feature>
<evidence type="ECO:0000313" key="3">
    <source>
        <dbReference type="Proteomes" id="UP000294947"/>
    </source>
</evidence>
<accession>A0A4R4Z8S6</accession>
<feature type="transmembrane region" description="Helical" evidence="1">
    <location>
        <begin position="37"/>
        <end position="55"/>
    </location>
</feature>
<feature type="transmembrane region" description="Helical" evidence="1">
    <location>
        <begin position="142"/>
        <end position="163"/>
    </location>
</feature>
<feature type="transmembrane region" description="Helical" evidence="1">
    <location>
        <begin position="222"/>
        <end position="244"/>
    </location>
</feature>
<feature type="transmembrane region" description="Helical" evidence="1">
    <location>
        <begin position="103"/>
        <end position="122"/>
    </location>
</feature>
<keyword evidence="3" id="KW-1185">Reference proteome</keyword>
<sequence length="309" mass="32927">MLKPSRAALIASALTFLDFESRHFLPRSRVLFELPSWATPLAAAAGVLGAALLMSPLRARRAIVAINGGAVMLLLWASGGILFDLLRLFGLMGFGPDWPMFATRAFALTSAILLFRATVLRVRALAGACGRCGGPAAPPPRWLGYLGVLFALPYPVIKTAWALGGTIGLDYPDPARDGFTSGWLVVPAALVGIVLSLALVHRWGRIWPGWVPGLAGRPTPRGLLLFGGWFGAGLLFTMGPTGFADVIADLISGTSSANPIPGMHYWPGALFYVSWMCWALVLGPSVYLYQRATRRKPCGTCARVPVAQG</sequence>
<proteinExistence type="predicted"/>
<dbReference type="OrthoDB" id="2717873at2"/>
<protein>
    <submittedName>
        <fullName evidence="2">Uncharacterized protein</fullName>
    </submittedName>
</protein>
<dbReference type="Proteomes" id="UP000294947">
    <property type="component" value="Unassembled WGS sequence"/>
</dbReference>
<name>A0A4R4Z8S6_9PSEU</name>
<dbReference type="EMBL" id="SMKW01000008">
    <property type="protein sequence ID" value="TDD53614.1"/>
    <property type="molecule type" value="Genomic_DNA"/>
</dbReference>
<keyword evidence="1" id="KW-1133">Transmembrane helix</keyword>
<evidence type="ECO:0000256" key="1">
    <source>
        <dbReference type="SAM" id="Phobius"/>
    </source>
</evidence>
<dbReference type="RefSeq" id="WP_132483118.1">
    <property type="nucleotide sequence ID" value="NZ_SMKW01000008.1"/>
</dbReference>
<reference evidence="2 3" key="1">
    <citation type="submission" date="2019-03" db="EMBL/GenBank/DDBJ databases">
        <title>Draft genome sequences of novel Actinobacteria.</title>
        <authorList>
            <person name="Sahin N."/>
            <person name="Ay H."/>
            <person name="Saygin H."/>
        </authorList>
    </citation>
    <scope>NUCLEOTIDE SEQUENCE [LARGE SCALE GENOMIC DNA]</scope>
    <source>
        <strain evidence="2 3">7K502</strain>
    </source>
</reference>
<comment type="caution">
    <text evidence="2">The sequence shown here is derived from an EMBL/GenBank/DDBJ whole genome shotgun (WGS) entry which is preliminary data.</text>
</comment>
<evidence type="ECO:0000313" key="2">
    <source>
        <dbReference type="EMBL" id="TDD53614.1"/>
    </source>
</evidence>
<feature type="transmembrane region" description="Helical" evidence="1">
    <location>
        <begin position="183"/>
        <end position="201"/>
    </location>
</feature>
<organism evidence="2 3">
    <name type="scientific">Saccharopolyspora elongata</name>
    <dbReference type="NCBI Taxonomy" id="2530387"/>
    <lineage>
        <taxon>Bacteria</taxon>
        <taxon>Bacillati</taxon>
        <taxon>Actinomycetota</taxon>
        <taxon>Actinomycetes</taxon>
        <taxon>Pseudonocardiales</taxon>
        <taxon>Pseudonocardiaceae</taxon>
        <taxon>Saccharopolyspora</taxon>
    </lineage>
</organism>
<feature type="transmembrane region" description="Helical" evidence="1">
    <location>
        <begin position="264"/>
        <end position="289"/>
    </location>
</feature>